<evidence type="ECO:0000256" key="4">
    <source>
        <dbReference type="ARBA" id="ARBA00013030"/>
    </source>
</evidence>
<keyword evidence="6 13" id="KW-0032">Aminotransferase</keyword>
<keyword evidence="8 13" id="KW-0808">Transferase</keyword>
<reference evidence="13 14" key="1">
    <citation type="submission" date="2016-10" db="EMBL/GenBank/DDBJ databases">
        <authorList>
            <person name="de Groot N.N."/>
        </authorList>
    </citation>
    <scope>NUCLEOTIDE SEQUENCE [LARGE SCALE GENOMIC DNA]</scope>
    <source>
        <strain evidence="13 14">DSM 19073</strain>
    </source>
</reference>
<dbReference type="NCBIfam" id="NF002841">
    <property type="entry name" value="PRK03080.1-2"/>
    <property type="match status" value="1"/>
</dbReference>
<sequence length="375" mass="40426">MTDSTTPAKRPGNPRFSSGPCAKHPGWTLSSLSDAPLGRSHRAAVGKAKLRDAIDRTHALLDLPEGYRVGIVPASDTGAYEMAMWSMLGARPVTMLAWESFGSGWVTDVVKQLKLDADVRTADYGLLPDLTIDPARDICFTWNGTTSGVRVPNADWIADDRTGLTLCDATSAAFAMDLPWDKLDVTTFSWQKVLGGEGAHGVLVLSPRAVERLESYTPAWPLPKIFRLTKGGKLIEDIFTGATINTPSMLCVEDYLVALDWAEGLGLSGLVERATANASAIWTFCETRDWIDNLAADPATRSTTSVCLKFVGAPDGLAKRVAKRLESAGVALDVGAYRDAPEGLRIWCGSTVETSDIEALLPWIDWAYHAELAAG</sequence>
<keyword evidence="10" id="KW-0718">Serine biosynthesis</keyword>
<comment type="similarity">
    <text evidence="3">Belongs to the class-V pyridoxal-phosphate-dependent aminotransferase family. SerC subfamily.</text>
</comment>
<comment type="cofactor">
    <cofactor evidence="1">
        <name>pyridoxal 5'-phosphate</name>
        <dbReference type="ChEBI" id="CHEBI:597326"/>
    </cofactor>
</comment>
<dbReference type="CDD" id="cd01494">
    <property type="entry name" value="AAT_I"/>
    <property type="match status" value="1"/>
</dbReference>
<gene>
    <name evidence="13" type="ORF">SAMN04488095_2241</name>
</gene>
<dbReference type="PIRSF" id="PIRSF000525">
    <property type="entry name" value="SerC"/>
    <property type="match status" value="1"/>
</dbReference>
<keyword evidence="5" id="KW-0963">Cytoplasm</keyword>
<dbReference type="GO" id="GO:0019265">
    <property type="term" value="P:glycine biosynthetic process, by transamination of glyoxylate"/>
    <property type="evidence" value="ECO:0007669"/>
    <property type="project" value="TreeGrafter"/>
</dbReference>
<evidence type="ECO:0000256" key="8">
    <source>
        <dbReference type="ARBA" id="ARBA00022679"/>
    </source>
</evidence>
<comment type="pathway">
    <text evidence="2">Amino-acid biosynthesis; L-serine biosynthesis; L-serine from 3-phospho-D-glycerate: step 2/3.</text>
</comment>
<organism evidence="13 14">
    <name type="scientific">Jannaschia pohangensis</name>
    <dbReference type="NCBI Taxonomy" id="390807"/>
    <lineage>
        <taxon>Bacteria</taxon>
        <taxon>Pseudomonadati</taxon>
        <taxon>Pseudomonadota</taxon>
        <taxon>Alphaproteobacteria</taxon>
        <taxon>Rhodobacterales</taxon>
        <taxon>Roseobacteraceae</taxon>
        <taxon>Jannaschia</taxon>
    </lineage>
</organism>
<dbReference type="UniPathway" id="UPA00135">
    <property type="reaction ID" value="UER00197"/>
</dbReference>
<dbReference type="Gene3D" id="3.40.640.10">
    <property type="entry name" value="Type I PLP-dependent aspartate aminotransferase-like (Major domain)"/>
    <property type="match status" value="1"/>
</dbReference>
<evidence type="ECO:0000313" key="14">
    <source>
        <dbReference type="Proteomes" id="UP000199110"/>
    </source>
</evidence>
<dbReference type="PANTHER" id="PTHR21152:SF40">
    <property type="entry name" value="ALANINE--GLYOXYLATE AMINOTRANSFERASE"/>
    <property type="match status" value="1"/>
</dbReference>
<dbReference type="InterPro" id="IPR022278">
    <property type="entry name" value="Pser_aminoTfrase"/>
</dbReference>
<evidence type="ECO:0000256" key="10">
    <source>
        <dbReference type="ARBA" id="ARBA00023299"/>
    </source>
</evidence>
<dbReference type="AlphaFoldDB" id="A0A1I3NSE7"/>
<dbReference type="Gene3D" id="3.90.1150.10">
    <property type="entry name" value="Aspartate Aminotransferase, domain 1"/>
    <property type="match status" value="1"/>
</dbReference>
<dbReference type="GO" id="GO:0004760">
    <property type="term" value="F:L-serine-pyruvate transaminase activity"/>
    <property type="evidence" value="ECO:0007669"/>
    <property type="project" value="TreeGrafter"/>
</dbReference>
<dbReference type="InterPro" id="IPR015424">
    <property type="entry name" value="PyrdxlP-dep_Trfase"/>
</dbReference>
<dbReference type="EC" id="2.6.1.52" evidence="4"/>
<dbReference type="GO" id="GO:0004648">
    <property type="term" value="F:O-phospho-L-serine:2-oxoglutarate aminotransferase activity"/>
    <property type="evidence" value="ECO:0007669"/>
    <property type="project" value="UniProtKB-EC"/>
</dbReference>
<accession>A0A1I3NSE7</accession>
<evidence type="ECO:0000313" key="13">
    <source>
        <dbReference type="EMBL" id="SFJ12194.1"/>
    </source>
</evidence>
<keyword evidence="14" id="KW-1185">Reference proteome</keyword>
<evidence type="ECO:0000256" key="9">
    <source>
        <dbReference type="ARBA" id="ARBA00022898"/>
    </source>
</evidence>
<evidence type="ECO:0000256" key="3">
    <source>
        <dbReference type="ARBA" id="ARBA00006904"/>
    </source>
</evidence>
<feature type="region of interest" description="Disordered" evidence="12">
    <location>
        <begin position="1"/>
        <end position="22"/>
    </location>
</feature>
<comment type="catalytic activity">
    <reaction evidence="11">
        <text>O-phospho-L-serine + 2-oxoglutarate = 3-phosphooxypyruvate + L-glutamate</text>
        <dbReference type="Rhea" id="RHEA:14329"/>
        <dbReference type="ChEBI" id="CHEBI:16810"/>
        <dbReference type="ChEBI" id="CHEBI:18110"/>
        <dbReference type="ChEBI" id="CHEBI:29985"/>
        <dbReference type="ChEBI" id="CHEBI:57524"/>
        <dbReference type="EC" id="2.6.1.52"/>
    </reaction>
</comment>
<dbReference type="Proteomes" id="UP000199110">
    <property type="component" value="Unassembled WGS sequence"/>
</dbReference>
<dbReference type="STRING" id="390807.SAMN04488095_2241"/>
<dbReference type="GO" id="GO:0006564">
    <property type="term" value="P:L-serine biosynthetic process"/>
    <property type="evidence" value="ECO:0007669"/>
    <property type="project" value="UniProtKB-KW"/>
</dbReference>
<dbReference type="InterPro" id="IPR015421">
    <property type="entry name" value="PyrdxlP-dep_Trfase_major"/>
</dbReference>
<evidence type="ECO:0000256" key="7">
    <source>
        <dbReference type="ARBA" id="ARBA00022605"/>
    </source>
</evidence>
<dbReference type="RefSeq" id="WP_092780200.1">
    <property type="nucleotide sequence ID" value="NZ_FORA01000002.1"/>
</dbReference>
<evidence type="ECO:0000256" key="11">
    <source>
        <dbReference type="ARBA" id="ARBA00049007"/>
    </source>
</evidence>
<keyword evidence="9" id="KW-0663">Pyridoxal phosphate</keyword>
<evidence type="ECO:0000256" key="1">
    <source>
        <dbReference type="ARBA" id="ARBA00001933"/>
    </source>
</evidence>
<dbReference type="PANTHER" id="PTHR21152">
    <property type="entry name" value="AMINOTRANSFERASE CLASS V"/>
    <property type="match status" value="1"/>
</dbReference>
<evidence type="ECO:0000256" key="6">
    <source>
        <dbReference type="ARBA" id="ARBA00022576"/>
    </source>
</evidence>
<dbReference type="SUPFAM" id="SSF53383">
    <property type="entry name" value="PLP-dependent transferases"/>
    <property type="match status" value="1"/>
</dbReference>
<dbReference type="OrthoDB" id="9772439at2"/>
<keyword evidence="7" id="KW-0028">Amino-acid biosynthesis</keyword>
<evidence type="ECO:0000256" key="2">
    <source>
        <dbReference type="ARBA" id="ARBA00005099"/>
    </source>
</evidence>
<dbReference type="NCBIfam" id="TIGR01365">
    <property type="entry name" value="serC_2"/>
    <property type="match status" value="1"/>
</dbReference>
<proteinExistence type="inferred from homology"/>
<dbReference type="GO" id="GO:0008453">
    <property type="term" value="F:alanine-glyoxylate transaminase activity"/>
    <property type="evidence" value="ECO:0007669"/>
    <property type="project" value="TreeGrafter"/>
</dbReference>
<dbReference type="InterPro" id="IPR006271">
    <property type="entry name" value="Pser_aminoTfrase_methanosarc"/>
</dbReference>
<evidence type="ECO:0000256" key="5">
    <source>
        <dbReference type="ARBA" id="ARBA00022490"/>
    </source>
</evidence>
<dbReference type="EMBL" id="FORA01000002">
    <property type="protein sequence ID" value="SFJ12194.1"/>
    <property type="molecule type" value="Genomic_DNA"/>
</dbReference>
<evidence type="ECO:0000256" key="12">
    <source>
        <dbReference type="SAM" id="MobiDB-lite"/>
    </source>
</evidence>
<dbReference type="InterPro" id="IPR015422">
    <property type="entry name" value="PyrdxlP-dep_Trfase_small"/>
</dbReference>
<protein>
    <recommendedName>
        <fullName evidence="4">phosphoserine transaminase</fullName>
        <ecNumber evidence="4">2.6.1.52</ecNumber>
    </recommendedName>
</protein>
<name>A0A1I3NSE7_9RHOB</name>